<dbReference type="Proteomes" id="UP000236723">
    <property type="component" value="Unassembled WGS sequence"/>
</dbReference>
<dbReference type="PANTHER" id="PTHR43156:SF2">
    <property type="entry name" value="STAGE II SPORULATION PROTEIN E"/>
    <property type="match status" value="1"/>
</dbReference>
<dbReference type="EMBL" id="FNVO01000001">
    <property type="protein sequence ID" value="SEF63794.1"/>
    <property type="molecule type" value="Genomic_DNA"/>
</dbReference>
<evidence type="ECO:0000313" key="5">
    <source>
        <dbReference type="Proteomes" id="UP000236723"/>
    </source>
</evidence>
<dbReference type="GO" id="GO:0016791">
    <property type="term" value="F:phosphatase activity"/>
    <property type="evidence" value="ECO:0007669"/>
    <property type="project" value="TreeGrafter"/>
</dbReference>
<dbReference type="AlphaFoldDB" id="A0A1H5TLZ7"/>
<dbReference type="InterPro" id="IPR052016">
    <property type="entry name" value="Bact_Sigma-Reg"/>
</dbReference>
<name>A0A1H5TLZ7_9ACTN</name>
<dbReference type="Pfam" id="PF07228">
    <property type="entry name" value="SpoIIE"/>
    <property type="match status" value="1"/>
</dbReference>
<dbReference type="SMART" id="SM00065">
    <property type="entry name" value="GAF"/>
    <property type="match status" value="1"/>
</dbReference>
<reference evidence="5" key="1">
    <citation type="submission" date="2016-10" db="EMBL/GenBank/DDBJ databases">
        <authorList>
            <person name="Varghese N."/>
            <person name="Submissions S."/>
        </authorList>
    </citation>
    <scope>NUCLEOTIDE SEQUENCE [LARGE SCALE GENOMIC DNA]</scope>
    <source>
        <strain evidence="5">DSM 43163</strain>
    </source>
</reference>
<accession>A0A1H5TLZ7</accession>
<keyword evidence="5" id="KW-1185">Reference proteome</keyword>
<gene>
    <name evidence="4" type="ORF">SAMN04489712_101673</name>
</gene>
<evidence type="ECO:0000259" key="3">
    <source>
        <dbReference type="SMART" id="SM00331"/>
    </source>
</evidence>
<organism evidence="4 5">
    <name type="scientific">Thermomonospora echinospora</name>
    <dbReference type="NCBI Taxonomy" id="1992"/>
    <lineage>
        <taxon>Bacteria</taxon>
        <taxon>Bacillati</taxon>
        <taxon>Actinomycetota</taxon>
        <taxon>Actinomycetes</taxon>
        <taxon>Streptosporangiales</taxon>
        <taxon>Thermomonosporaceae</taxon>
        <taxon>Thermomonospora</taxon>
    </lineage>
</organism>
<dbReference type="InterPro" id="IPR003018">
    <property type="entry name" value="GAF"/>
</dbReference>
<feature type="domain" description="GAF" evidence="2">
    <location>
        <begin position="33"/>
        <end position="177"/>
    </location>
</feature>
<dbReference type="Pfam" id="PF01590">
    <property type="entry name" value="GAF"/>
    <property type="match status" value="1"/>
</dbReference>
<dbReference type="Gene3D" id="3.60.40.10">
    <property type="entry name" value="PPM-type phosphatase domain"/>
    <property type="match status" value="1"/>
</dbReference>
<dbReference type="InterPro" id="IPR001932">
    <property type="entry name" value="PPM-type_phosphatase-like_dom"/>
</dbReference>
<feature type="domain" description="PPM-type phosphatase" evidence="3">
    <location>
        <begin position="206"/>
        <end position="430"/>
    </location>
</feature>
<sequence length="443" mass="47205">MGSARMIASTAVSPDAERRRLAAVRRYAVLDTLPDGTFDRVTSLASRIFDTPIATVSIVDERRVWFKAARGLPQGLRQTTREPGLCATAILHEGAYVVNDTLADPHAAVHPLVTGEPEARFYAAASITTSDGQCLGTVNVLDVRPRQVTDEQLAALEDLAALVMDELEQRLAAVRTLTTERRLRTDAERLARTLQRTLLPPALPKVPGLQAAAAYHTASVYEVGGDFYDLFPLNDGRWGFFLGDVCGKGADAAAVTSLVRYTLRAAAVYDPDPLAVLVNLDTVMQQETQDHNARYCTAVFGLLQPDGDDFVLTLADGGHPPPLAVRRDGAIEPIHAPGGQLIGILPKPNFVQSTARLHPGDTLLLYTDGLTEARTSTGSMLGEEGLTAHLAAHLPAARPGAHGILAAVHELIDGLGGGVSDDTALLALSVADRPIHPSAEEAR</sequence>
<proteinExistence type="predicted"/>
<dbReference type="SUPFAM" id="SSF81606">
    <property type="entry name" value="PP2C-like"/>
    <property type="match status" value="1"/>
</dbReference>
<dbReference type="Gene3D" id="3.30.450.40">
    <property type="match status" value="1"/>
</dbReference>
<dbReference type="SMART" id="SM00331">
    <property type="entry name" value="PP2C_SIG"/>
    <property type="match status" value="1"/>
</dbReference>
<dbReference type="InterPro" id="IPR036457">
    <property type="entry name" value="PPM-type-like_dom_sf"/>
</dbReference>
<evidence type="ECO:0000256" key="1">
    <source>
        <dbReference type="ARBA" id="ARBA00022801"/>
    </source>
</evidence>
<evidence type="ECO:0000313" key="4">
    <source>
        <dbReference type="EMBL" id="SEF63794.1"/>
    </source>
</evidence>
<evidence type="ECO:0000259" key="2">
    <source>
        <dbReference type="SMART" id="SM00065"/>
    </source>
</evidence>
<protein>
    <submittedName>
        <fullName evidence="4">Serine phosphatase RsbU, regulator of sigma subunit</fullName>
    </submittedName>
</protein>
<dbReference type="InterPro" id="IPR029016">
    <property type="entry name" value="GAF-like_dom_sf"/>
</dbReference>
<dbReference type="SUPFAM" id="SSF55781">
    <property type="entry name" value="GAF domain-like"/>
    <property type="match status" value="1"/>
</dbReference>
<keyword evidence="1" id="KW-0378">Hydrolase</keyword>
<dbReference type="PANTHER" id="PTHR43156">
    <property type="entry name" value="STAGE II SPORULATION PROTEIN E-RELATED"/>
    <property type="match status" value="1"/>
</dbReference>